<evidence type="ECO:0000256" key="21">
    <source>
        <dbReference type="RuleBase" id="RU362081"/>
    </source>
</evidence>
<comment type="subcellular location">
    <subcellularLocation>
        <location evidence="1">Cell membrane</location>
        <topology evidence="1">Multi-pass membrane protein</topology>
    </subcellularLocation>
</comment>
<dbReference type="InterPro" id="IPR023298">
    <property type="entry name" value="ATPase_P-typ_TM_dom_sf"/>
</dbReference>
<evidence type="ECO:0000256" key="6">
    <source>
        <dbReference type="ARBA" id="ARBA00022692"/>
    </source>
</evidence>
<feature type="transmembrane region" description="Helical" evidence="21">
    <location>
        <begin position="139"/>
        <end position="162"/>
    </location>
</feature>
<dbReference type="GO" id="GO:0016887">
    <property type="term" value="F:ATP hydrolysis activity"/>
    <property type="evidence" value="ECO:0007669"/>
    <property type="project" value="InterPro"/>
</dbReference>
<keyword evidence="5" id="KW-0813">Transport</keyword>
<dbReference type="SUPFAM" id="SSF56784">
    <property type="entry name" value="HAD-like"/>
    <property type="match status" value="1"/>
</dbReference>
<feature type="transmembrane region" description="Helical" evidence="21">
    <location>
        <begin position="734"/>
        <end position="755"/>
    </location>
</feature>
<dbReference type="Gene3D" id="3.40.50.1000">
    <property type="entry name" value="HAD superfamily/HAD-like"/>
    <property type="match status" value="1"/>
</dbReference>
<keyword evidence="12" id="KW-0460">Magnesium</keyword>
<dbReference type="InterPro" id="IPR023214">
    <property type="entry name" value="HAD_sf"/>
</dbReference>
<evidence type="ECO:0000259" key="22">
    <source>
        <dbReference type="PROSITE" id="PS50846"/>
    </source>
</evidence>
<dbReference type="Proteomes" id="UP000824132">
    <property type="component" value="Unassembled WGS sequence"/>
</dbReference>
<dbReference type="CDD" id="cd00371">
    <property type="entry name" value="HMA"/>
    <property type="match status" value="2"/>
</dbReference>
<dbReference type="InterPro" id="IPR036412">
    <property type="entry name" value="HAD-like_sf"/>
</dbReference>
<reference evidence="23" key="1">
    <citation type="journal article" date="2021" name="PeerJ">
        <title>Extensive microbial diversity within the chicken gut microbiome revealed by metagenomics and culture.</title>
        <authorList>
            <person name="Gilroy R."/>
            <person name="Ravi A."/>
            <person name="Getino M."/>
            <person name="Pursley I."/>
            <person name="Horton D.L."/>
            <person name="Alikhan N.F."/>
            <person name="Baker D."/>
            <person name="Gharbi K."/>
            <person name="Hall N."/>
            <person name="Watson M."/>
            <person name="Adriaenssens E.M."/>
            <person name="Foster-Nyarko E."/>
            <person name="Jarju S."/>
            <person name="Secka A."/>
            <person name="Antonio M."/>
            <person name="Oren A."/>
            <person name="Chaudhuri R.R."/>
            <person name="La Ragione R."/>
            <person name="Hildebrand F."/>
            <person name="Pallen M.J."/>
        </authorList>
    </citation>
    <scope>NUCLEOTIDE SEQUENCE</scope>
    <source>
        <strain evidence="23">CHK187-5294</strain>
    </source>
</reference>
<dbReference type="GO" id="GO:0055070">
    <property type="term" value="P:copper ion homeostasis"/>
    <property type="evidence" value="ECO:0007669"/>
    <property type="project" value="TreeGrafter"/>
</dbReference>
<evidence type="ECO:0000256" key="16">
    <source>
        <dbReference type="ARBA" id="ARBA00023065"/>
    </source>
</evidence>
<dbReference type="NCBIfam" id="TIGR01511">
    <property type="entry name" value="ATPase-IB1_Cu"/>
    <property type="match status" value="1"/>
</dbReference>
<dbReference type="Pfam" id="PF00403">
    <property type="entry name" value="HMA"/>
    <property type="match status" value="2"/>
</dbReference>
<dbReference type="InterPro" id="IPR027256">
    <property type="entry name" value="P-typ_ATPase_IB"/>
</dbReference>
<dbReference type="NCBIfam" id="TIGR00003">
    <property type="entry name" value="copper ion binding protein"/>
    <property type="match status" value="2"/>
</dbReference>
<evidence type="ECO:0000256" key="3">
    <source>
        <dbReference type="ARBA" id="ARBA00012517"/>
    </source>
</evidence>
<dbReference type="InterPro" id="IPR006122">
    <property type="entry name" value="HMA_Cu_ion-bd"/>
</dbReference>
<dbReference type="Pfam" id="PF00702">
    <property type="entry name" value="Hydrolase"/>
    <property type="match status" value="1"/>
</dbReference>
<comment type="similarity">
    <text evidence="2 21">Belongs to the cation transport ATPase (P-type) (TC 3.A.3) family. Type IB subfamily.</text>
</comment>
<organism evidence="23 24">
    <name type="scientific">Candidatus Borkfalkia avistercoris</name>
    <dbReference type="NCBI Taxonomy" id="2838504"/>
    <lineage>
        <taxon>Bacteria</taxon>
        <taxon>Bacillati</taxon>
        <taxon>Bacillota</taxon>
        <taxon>Clostridia</taxon>
        <taxon>Christensenellales</taxon>
        <taxon>Christensenellaceae</taxon>
        <taxon>Candidatus Borkfalkia</taxon>
    </lineage>
</organism>
<reference evidence="23" key="2">
    <citation type="submission" date="2021-04" db="EMBL/GenBank/DDBJ databases">
        <authorList>
            <person name="Gilroy R."/>
        </authorList>
    </citation>
    <scope>NUCLEOTIDE SEQUENCE</scope>
    <source>
        <strain evidence="23">CHK187-5294</strain>
    </source>
</reference>
<dbReference type="InterPro" id="IPR006121">
    <property type="entry name" value="HMA_dom"/>
</dbReference>
<dbReference type="GO" id="GO:0140581">
    <property type="term" value="F:P-type monovalent copper transporter activity"/>
    <property type="evidence" value="ECO:0007669"/>
    <property type="project" value="UniProtKB-EC"/>
</dbReference>
<keyword evidence="6 21" id="KW-0812">Transmembrane</keyword>
<keyword evidence="8" id="KW-0677">Repeat</keyword>
<dbReference type="Gene3D" id="2.70.150.10">
    <property type="entry name" value="Calcium-transporting ATPase, cytoplasmic transduction domain A"/>
    <property type="match status" value="1"/>
</dbReference>
<dbReference type="EMBL" id="DXCL01000046">
    <property type="protein sequence ID" value="HIZ04161.1"/>
    <property type="molecule type" value="Genomic_DNA"/>
</dbReference>
<evidence type="ECO:0000256" key="4">
    <source>
        <dbReference type="ARBA" id="ARBA00015102"/>
    </source>
</evidence>
<dbReference type="NCBIfam" id="TIGR01494">
    <property type="entry name" value="ATPase_P-type"/>
    <property type="match status" value="1"/>
</dbReference>
<feature type="domain" description="HMA" evidence="22">
    <location>
        <begin position="775"/>
        <end position="837"/>
    </location>
</feature>
<evidence type="ECO:0000256" key="1">
    <source>
        <dbReference type="ARBA" id="ARBA00004651"/>
    </source>
</evidence>
<dbReference type="InterPro" id="IPR059000">
    <property type="entry name" value="ATPase_P-type_domA"/>
</dbReference>
<dbReference type="GO" id="GO:0005524">
    <property type="term" value="F:ATP binding"/>
    <property type="evidence" value="ECO:0007669"/>
    <property type="project" value="UniProtKB-UniRule"/>
</dbReference>
<accession>A0A9D2D0F7</accession>
<dbReference type="PANTHER" id="PTHR43520:SF8">
    <property type="entry name" value="P-TYPE CU(+) TRANSPORTER"/>
    <property type="match status" value="1"/>
</dbReference>
<evidence type="ECO:0000256" key="7">
    <source>
        <dbReference type="ARBA" id="ARBA00022723"/>
    </source>
</evidence>
<feature type="transmembrane region" description="Helical" evidence="21">
    <location>
        <begin position="100"/>
        <end position="119"/>
    </location>
</feature>
<dbReference type="CDD" id="cd02094">
    <property type="entry name" value="P-type_ATPase_Cu-like"/>
    <property type="match status" value="1"/>
</dbReference>
<feature type="transmembrane region" description="Helical" evidence="21">
    <location>
        <begin position="706"/>
        <end position="728"/>
    </location>
</feature>
<dbReference type="PANTHER" id="PTHR43520">
    <property type="entry name" value="ATP7, ISOFORM B"/>
    <property type="match status" value="1"/>
</dbReference>
<comment type="caution">
    <text evidence="23">The sequence shown here is derived from an EMBL/GenBank/DDBJ whole genome shotgun (WGS) entry which is preliminary data.</text>
</comment>
<dbReference type="PRINTS" id="PR00943">
    <property type="entry name" value="CUATPASE"/>
</dbReference>
<keyword evidence="9 21" id="KW-0547">Nucleotide-binding</keyword>
<evidence type="ECO:0000256" key="9">
    <source>
        <dbReference type="ARBA" id="ARBA00022741"/>
    </source>
</evidence>
<dbReference type="GO" id="GO:0005507">
    <property type="term" value="F:copper ion binding"/>
    <property type="evidence" value="ECO:0007669"/>
    <property type="project" value="InterPro"/>
</dbReference>
<evidence type="ECO:0000256" key="2">
    <source>
        <dbReference type="ARBA" id="ARBA00006024"/>
    </source>
</evidence>
<dbReference type="InterPro" id="IPR001757">
    <property type="entry name" value="P_typ_ATPase"/>
</dbReference>
<sequence>MEQKFKITGMTCAACSAGIQKTVNKLDGVTHADVSLMGECMTVDFDENTVSADQIAEAVVKLGYGASVAGGAETSVPGGNAPAREKKANSFGEEAKKLKLRFFVSLGFLVPLMYLTMLHHMAGAPLPFFWDMHESPENFALLQLLLTTPILFINFAFFKSGVRALFKRVPNMDTLVSLGSAVSYLYSVVVMFVMPFADAHELAMNDLFFESAAMVLTLVTLGKWLEARSKSKTGEEVEKLLKLAPDSVVVEREGAQKSVRLSEVVKGDVVVVRQGDSIPVDGVVLSGDSFIDKSAITGESLPVEVGAGDFVTSASVNKGNVLRIRAEKVGEDTVLSKIVKMVREAGASKAPIEKIVDKIAGIFVPVVLGIAALTFAVWIILWATGAVGVTVPEILSMSISVLVISCPCALGLATPVAVMAATGRGAAMGILYKDAEALQKAKNIGVVLLDKTATVTEGKPRVTDIALYNGNTRAGVLAAAGAVEQNSNHPLAACLVEKAKEESASFAEVAGFSYLPGKGALASAGGEAYLIGNRRLMEEKGVGVAEAEEDAARFAGEGKTALYFARGGKMAALFAVADTIKEGSAEAVAGLKERGVAPVMLTGDAEGAARAIARQAGIEKVIAEVLPEDKLRAVIESKKNAVTAMVGDGINDSPALKEADVGIAMGSGTDVAIDSADVVLVGGDLRAVNAAIDLSKATVRNIKENLFWAFIYNLLCIPVAAGALYAVGVVLSPMFGALAMSISSVFVVTNALRLMRFKPGHKAKKASKGKGEDKMEKILFIEGMSCSHCSARVESALNAIDGVQANVDLKKKRATVQTEVADDVLVKAVEEAGYKVKKIK</sequence>
<keyword evidence="7 21" id="KW-0479">Metal-binding</keyword>
<keyword evidence="21" id="KW-1003">Cell membrane</keyword>
<dbReference type="GO" id="GO:0043682">
    <property type="term" value="F:P-type divalent copper transporter activity"/>
    <property type="evidence" value="ECO:0007669"/>
    <property type="project" value="TreeGrafter"/>
</dbReference>
<dbReference type="PROSITE" id="PS50846">
    <property type="entry name" value="HMA_2"/>
    <property type="match status" value="2"/>
</dbReference>
<dbReference type="NCBIfam" id="TIGR01525">
    <property type="entry name" value="ATPase-IB_hvy"/>
    <property type="match status" value="1"/>
</dbReference>
<evidence type="ECO:0000256" key="19">
    <source>
        <dbReference type="ARBA" id="ARBA00033239"/>
    </source>
</evidence>
<dbReference type="FunFam" id="3.30.70.100:FF:000005">
    <property type="entry name" value="Copper-exporting P-type ATPase A"/>
    <property type="match status" value="1"/>
</dbReference>
<feature type="transmembrane region" description="Helical" evidence="21">
    <location>
        <begin position="207"/>
        <end position="225"/>
    </location>
</feature>
<feature type="transmembrane region" description="Helical" evidence="21">
    <location>
        <begin position="394"/>
        <end position="418"/>
    </location>
</feature>
<evidence type="ECO:0000256" key="18">
    <source>
        <dbReference type="ARBA" id="ARBA00029719"/>
    </source>
</evidence>
<dbReference type="FunFam" id="2.70.150.10:FF:000002">
    <property type="entry name" value="Copper-transporting ATPase 1, putative"/>
    <property type="match status" value="1"/>
</dbReference>
<evidence type="ECO:0000256" key="20">
    <source>
        <dbReference type="ARBA" id="ARBA00049289"/>
    </source>
</evidence>
<evidence type="ECO:0000256" key="12">
    <source>
        <dbReference type="ARBA" id="ARBA00022842"/>
    </source>
</evidence>
<proteinExistence type="inferred from homology"/>
<dbReference type="SUPFAM" id="SSF81665">
    <property type="entry name" value="Calcium ATPase, transmembrane domain M"/>
    <property type="match status" value="1"/>
</dbReference>
<keyword evidence="11 21" id="KW-0067">ATP-binding</keyword>
<dbReference type="SUPFAM" id="SSF81653">
    <property type="entry name" value="Calcium ATPase, transduction domain A"/>
    <property type="match status" value="1"/>
</dbReference>
<evidence type="ECO:0000256" key="13">
    <source>
        <dbReference type="ARBA" id="ARBA00022967"/>
    </source>
</evidence>
<keyword evidence="16" id="KW-0406">Ion transport</keyword>
<dbReference type="Pfam" id="PF00122">
    <property type="entry name" value="E1-E2_ATPase"/>
    <property type="match status" value="1"/>
</dbReference>
<dbReference type="PROSITE" id="PS01047">
    <property type="entry name" value="HMA_1"/>
    <property type="match status" value="2"/>
</dbReference>
<dbReference type="EC" id="7.2.2.8" evidence="3"/>
<evidence type="ECO:0000256" key="17">
    <source>
        <dbReference type="ARBA" id="ARBA00023136"/>
    </source>
</evidence>
<dbReference type="InterPro" id="IPR036163">
    <property type="entry name" value="HMA_dom_sf"/>
</dbReference>
<dbReference type="PRINTS" id="PR00119">
    <property type="entry name" value="CATATPASE"/>
</dbReference>
<dbReference type="InterPro" id="IPR008250">
    <property type="entry name" value="ATPase_P-typ_transduc_dom_A_sf"/>
</dbReference>
<feature type="transmembrane region" description="Helical" evidence="21">
    <location>
        <begin position="174"/>
        <end position="195"/>
    </location>
</feature>
<dbReference type="Gene3D" id="3.40.1110.10">
    <property type="entry name" value="Calcium-transporting ATPase, cytoplasmic domain N"/>
    <property type="match status" value="1"/>
</dbReference>
<protein>
    <recommendedName>
        <fullName evidence="4">Copper-exporting P-type ATPase</fullName>
        <ecNumber evidence="3">7.2.2.8</ecNumber>
    </recommendedName>
    <alternativeName>
        <fullName evidence="18">Copper-exporting P-type ATPase A</fullName>
    </alternativeName>
    <alternativeName>
        <fullName evidence="19">Cu(+)-exporting ATPase</fullName>
    </alternativeName>
</protein>
<evidence type="ECO:0000256" key="10">
    <source>
        <dbReference type="ARBA" id="ARBA00022796"/>
    </source>
</evidence>
<dbReference type="InterPro" id="IPR023299">
    <property type="entry name" value="ATPase_P-typ_cyto_dom_N"/>
</dbReference>
<keyword evidence="14 21" id="KW-1133">Transmembrane helix</keyword>
<keyword evidence="13" id="KW-1278">Translocase</keyword>
<dbReference type="InterPro" id="IPR017969">
    <property type="entry name" value="Heavy-metal-associated_CS"/>
</dbReference>
<keyword evidence="10" id="KW-0187">Copper transport</keyword>
<evidence type="ECO:0000256" key="11">
    <source>
        <dbReference type="ARBA" id="ARBA00022840"/>
    </source>
</evidence>
<evidence type="ECO:0000256" key="14">
    <source>
        <dbReference type="ARBA" id="ARBA00022989"/>
    </source>
</evidence>
<evidence type="ECO:0000313" key="24">
    <source>
        <dbReference type="Proteomes" id="UP000824132"/>
    </source>
</evidence>
<dbReference type="GO" id="GO:0005886">
    <property type="term" value="C:plasma membrane"/>
    <property type="evidence" value="ECO:0007669"/>
    <property type="project" value="UniProtKB-SubCell"/>
</dbReference>
<dbReference type="Gene3D" id="3.30.70.100">
    <property type="match status" value="2"/>
</dbReference>
<name>A0A9D2D0F7_9FIRM</name>
<gene>
    <name evidence="23" type="ORF">H9727_07740</name>
</gene>
<dbReference type="AlphaFoldDB" id="A0A9D2D0F7"/>
<feature type="transmembrane region" description="Helical" evidence="21">
    <location>
        <begin position="359"/>
        <end position="382"/>
    </location>
</feature>
<comment type="catalytic activity">
    <reaction evidence="20">
        <text>Cu(+)(in) + ATP + H2O = Cu(+)(out) + ADP + phosphate + H(+)</text>
        <dbReference type="Rhea" id="RHEA:25792"/>
        <dbReference type="ChEBI" id="CHEBI:15377"/>
        <dbReference type="ChEBI" id="CHEBI:15378"/>
        <dbReference type="ChEBI" id="CHEBI:30616"/>
        <dbReference type="ChEBI" id="CHEBI:43474"/>
        <dbReference type="ChEBI" id="CHEBI:49552"/>
        <dbReference type="ChEBI" id="CHEBI:456216"/>
        <dbReference type="EC" id="7.2.2.8"/>
    </reaction>
</comment>
<evidence type="ECO:0000256" key="15">
    <source>
        <dbReference type="ARBA" id="ARBA00023008"/>
    </source>
</evidence>
<keyword evidence="17 21" id="KW-0472">Membrane</keyword>
<evidence type="ECO:0000256" key="8">
    <source>
        <dbReference type="ARBA" id="ARBA00022737"/>
    </source>
</evidence>
<dbReference type="SUPFAM" id="SSF55008">
    <property type="entry name" value="HMA, heavy metal-associated domain"/>
    <property type="match status" value="2"/>
</dbReference>
<keyword evidence="15" id="KW-0186">Copper</keyword>
<evidence type="ECO:0000256" key="5">
    <source>
        <dbReference type="ARBA" id="ARBA00022448"/>
    </source>
</evidence>
<evidence type="ECO:0000313" key="23">
    <source>
        <dbReference type="EMBL" id="HIZ04161.1"/>
    </source>
</evidence>
<feature type="domain" description="HMA" evidence="22">
    <location>
        <begin position="1"/>
        <end position="67"/>
    </location>
</feature>